<evidence type="ECO:0000256" key="1">
    <source>
        <dbReference type="SAM" id="MobiDB-lite"/>
    </source>
</evidence>
<feature type="compositionally biased region" description="Low complexity" evidence="1">
    <location>
        <begin position="33"/>
        <end position="48"/>
    </location>
</feature>
<name>A0A9N8EKG8_9STRA</name>
<keyword evidence="3" id="KW-1185">Reference proteome</keyword>
<dbReference type="InterPro" id="IPR052969">
    <property type="entry name" value="Thr-specific_kinase-like"/>
</dbReference>
<dbReference type="InterPro" id="IPR036465">
    <property type="entry name" value="vWFA_dom_sf"/>
</dbReference>
<proteinExistence type="predicted"/>
<dbReference type="Gene3D" id="3.40.50.410">
    <property type="entry name" value="von Willebrand factor, type A domain"/>
    <property type="match status" value="1"/>
</dbReference>
<dbReference type="SUPFAM" id="SSF53300">
    <property type="entry name" value="vWA-like"/>
    <property type="match status" value="1"/>
</dbReference>
<sequence>MLTLLEIHSAVASAPPPQLPVTTDPTAMEVEEAPAPAADTTDTTPADPNSGGSFLKAVLSGMEQRSEAAEVPVSASGVPVSVALKTMQAVQKSQEATDLHEALHEYTLFPRPSSTKDIAKLAGLVNRLIAIIAKAGLEKGGTGTTCKDAWTIFTLTTLLRRYHAKAPEAKAQPANDDTGTTGQQAQRVLKTEEQKQAQLAYQAVGAMIRLAAKIGGTRDLCAIMEHLTMATLVQAKFVLVPPIVLATGAMMEVTVDPPETFADKLVPAVQNFAIQNNHTNELLELALRLAAQQLDQDLHLINKGKHEDDDNPNQGEHQEILSTIHVMIPHNQRGSNTRASWQRKLANSLAEILIWQRTETAAKTDSRFVRAMDALKALPDIIHKGNIEKGQALIQQLQTSIRKHRQLLNNHARQQGFLVASSYQIDKTSITFKMIRRAKVGDLKVLELLARKHGDARTLRLIAKRHLDPDKAIPMESIQELISNWVGIGGDDDKDDELAAIELQLQASMVQATLDKLRCPETDRPVLVTCVGADRDNIVCAILVAASVENSRLSLAGEVHDVSTTGNCIDLLNQVLVQSKFLVDGEQGFMAVEEILNNNLRKEDKSKEDVIVLSSRDLELDEHVLKELQERDITLRVHATSKLVAAPTGTVQLSLNTTIYDRIKARQPLTLGVVLDCTGSMGGEIEGCKKGALKLISTFQELAPVTAVNFMGYWDPVNVSTDPQPKSTGYLNTTNRHHPENMTALTEFVNTQLVCQGGGDEPEDIPQALEKFIDDMKTAGLSADKGVHMLFLIADAGYRSNEEHRMRAALEILKKLGVVLVMCKVRGGGSIQTLVDRSKECFQEDGQLILLGGVGQLASIAASVTESIRASLFQSSNVVSVTASVGSTIDAIAKLVNFQEDHEALKTNEELTKDEKAEDVKGVFASKKEYTLTSRDRLYLQLSRLPPLCHESVQSAFGGKTLQELSAAAIANRLRAEGIPVVKVEKAGYPEEVVELVKNLMGGHGVMRVDG</sequence>
<comment type="caution">
    <text evidence="2">The sequence shown here is derived from an EMBL/GenBank/DDBJ whole genome shotgun (WGS) entry which is preliminary data.</text>
</comment>
<reference evidence="2" key="1">
    <citation type="submission" date="2020-06" db="EMBL/GenBank/DDBJ databases">
        <authorList>
            <consortium name="Plant Systems Biology data submission"/>
        </authorList>
    </citation>
    <scope>NUCLEOTIDE SEQUENCE</scope>
    <source>
        <strain evidence="2">D6</strain>
    </source>
</reference>
<evidence type="ECO:0000313" key="2">
    <source>
        <dbReference type="EMBL" id="CAB9522000.1"/>
    </source>
</evidence>
<dbReference type="Proteomes" id="UP001153069">
    <property type="component" value="Unassembled WGS sequence"/>
</dbReference>
<dbReference type="EMBL" id="CAICTM010001256">
    <property type="protein sequence ID" value="CAB9522000.1"/>
    <property type="molecule type" value="Genomic_DNA"/>
</dbReference>
<organism evidence="2 3">
    <name type="scientific">Seminavis robusta</name>
    <dbReference type="NCBI Taxonomy" id="568900"/>
    <lineage>
        <taxon>Eukaryota</taxon>
        <taxon>Sar</taxon>
        <taxon>Stramenopiles</taxon>
        <taxon>Ochrophyta</taxon>
        <taxon>Bacillariophyta</taxon>
        <taxon>Bacillariophyceae</taxon>
        <taxon>Bacillariophycidae</taxon>
        <taxon>Naviculales</taxon>
        <taxon>Naviculaceae</taxon>
        <taxon>Seminavis</taxon>
    </lineage>
</organism>
<gene>
    <name evidence="2" type="ORF">SEMRO_1258_G256770.1</name>
</gene>
<evidence type="ECO:0000313" key="3">
    <source>
        <dbReference type="Proteomes" id="UP001153069"/>
    </source>
</evidence>
<feature type="region of interest" description="Disordered" evidence="1">
    <location>
        <begin position="32"/>
        <end position="54"/>
    </location>
</feature>
<dbReference type="PANTHER" id="PTHR47763">
    <property type="entry name" value="ALPHA-PROTEIN KINASE VWKA"/>
    <property type="match status" value="1"/>
</dbReference>
<evidence type="ECO:0008006" key="4">
    <source>
        <dbReference type="Google" id="ProtNLM"/>
    </source>
</evidence>
<dbReference type="AlphaFoldDB" id="A0A9N8EKG8"/>
<protein>
    <recommendedName>
        <fullName evidence="4">VWFA domain-containing protein</fullName>
    </recommendedName>
</protein>
<accession>A0A9N8EKG8</accession>